<evidence type="ECO:0000313" key="2">
    <source>
        <dbReference type="Proteomes" id="UP000011238"/>
    </source>
</evidence>
<sequence length="206" mass="22845">MAVCMDCGWEWPEGCAWSTDAPNNEEHMNAAELDAVVITPTAELVEALCGTSRRGCALSTLSGTRNSVTLLIQDATAKVTPPKYVLPPGDYTAHVCMHMEQHDRAHAATCYVGMLCRALGRARGAPTEPAYRQAHSLIYWIYYAASMRGMLNVPTPPVGTYTVPLPQDLPHTWLTDAFELHNACMEYRHPMCEAHQTFLAHYHLTK</sequence>
<reference evidence="1 2" key="2">
    <citation type="journal article" date="2006" name="J. Gen. Virol.">
        <title>Genome sequences of two frog herpesviruses.</title>
        <authorList>
            <person name="Davison A.J."/>
            <person name="Cunningham C."/>
            <person name="Sauerbier W."/>
            <person name="McKinnell R.G."/>
        </authorList>
    </citation>
    <scope>NUCLEOTIDE SEQUENCE [LARGE SCALE GENOMIC DNA]</scope>
    <source>
        <strain evidence="1 2">McKinnell</strain>
    </source>
</reference>
<proteinExistence type="predicted"/>
<dbReference type="KEGG" id="vg:5141275"/>
<evidence type="ECO:0000313" key="1">
    <source>
        <dbReference type="EMBL" id="ABG25812.1"/>
    </source>
</evidence>
<dbReference type="RefSeq" id="YP_656662.1">
    <property type="nucleotide sequence ID" value="NC_008211.1"/>
</dbReference>
<dbReference type="GeneID" id="5141275"/>
<name>Q14VV1_9VIRU</name>
<protein>
    <submittedName>
        <fullName evidence="1">ORF7</fullName>
    </submittedName>
</protein>
<accession>Q14VV1</accession>
<organism evidence="2">
    <name type="scientific">Ranid herpesvirus 1</name>
    <name type="common">Lucke tumor herpesvirus</name>
    <dbReference type="NCBI Taxonomy" id="85655"/>
    <lineage>
        <taxon>Viruses</taxon>
        <taxon>Duplodnaviria</taxon>
        <taxon>Heunggongvirae</taxon>
        <taxon>Peploviricota</taxon>
        <taxon>Herviviricetes</taxon>
        <taxon>Herpesvirales</taxon>
        <taxon>Alloherpesviridae</taxon>
        <taxon>Batravirus</taxon>
        <taxon>Batravirus ranidallo1</taxon>
    </lineage>
</organism>
<keyword evidence="2" id="KW-1185">Reference proteome</keyword>
<dbReference type="Proteomes" id="UP000011238">
    <property type="component" value="Segment"/>
</dbReference>
<dbReference type="EMBL" id="DQ665917">
    <property type="protein sequence ID" value="ABG25812.1"/>
    <property type="molecule type" value="Genomic_DNA"/>
</dbReference>
<reference evidence="2" key="1">
    <citation type="journal article" date="1999" name="J. Cancer Res. Clin. Oncol.">
        <title>Genomic studies of the Lucke tumor herpesvirus (RaHV-1).</title>
        <authorList>
            <person name="Davison A.J."/>
            <person name="Sauerbier W."/>
            <person name="Dolan A."/>
            <person name="Addison C."/>
            <person name="McKinnell R.G."/>
        </authorList>
    </citation>
    <scope>NUCLEOTIDE SEQUENCE [LARGE SCALE GENOMIC DNA]</scope>
    <source>
        <strain evidence="2">McKinnell</strain>
    </source>
</reference>